<evidence type="ECO:0000256" key="9">
    <source>
        <dbReference type="ARBA" id="ARBA00023065"/>
    </source>
</evidence>
<dbReference type="SUPFAM" id="SSF63380">
    <property type="entry name" value="Riboflavin synthase domain-like"/>
    <property type="match status" value="1"/>
</dbReference>
<name>A0AAD5XH15_9FUNG</name>
<dbReference type="FunFam" id="3.40.50.80:FF:000004">
    <property type="entry name" value="NADPH oxidase isoform 2"/>
    <property type="match status" value="1"/>
</dbReference>
<dbReference type="GO" id="GO:0043020">
    <property type="term" value="C:NADPH oxidase complex"/>
    <property type="evidence" value="ECO:0007669"/>
    <property type="project" value="TreeGrafter"/>
</dbReference>
<dbReference type="SFLD" id="SFLDG01169">
    <property type="entry name" value="NADPH_oxidase_subgroup_(NOX)"/>
    <property type="match status" value="1"/>
</dbReference>
<dbReference type="InterPro" id="IPR039261">
    <property type="entry name" value="FNR_nucleotide-bd"/>
</dbReference>
<dbReference type="InterPro" id="IPR013130">
    <property type="entry name" value="Fe3_Rdtase_TM_dom"/>
</dbReference>
<reference evidence="13" key="1">
    <citation type="submission" date="2020-05" db="EMBL/GenBank/DDBJ databases">
        <title>Phylogenomic resolution of chytrid fungi.</title>
        <authorList>
            <person name="Stajich J.E."/>
            <person name="Amses K."/>
            <person name="Simmons R."/>
            <person name="Seto K."/>
            <person name="Myers J."/>
            <person name="Bonds A."/>
            <person name="Quandt C.A."/>
            <person name="Barry K."/>
            <person name="Liu P."/>
            <person name="Grigoriev I."/>
            <person name="Longcore J.E."/>
            <person name="James T.Y."/>
        </authorList>
    </citation>
    <scope>NUCLEOTIDE SEQUENCE</scope>
    <source>
        <strain evidence="13">JEL0513</strain>
    </source>
</reference>
<dbReference type="Pfam" id="PF01794">
    <property type="entry name" value="Ferric_reduct"/>
    <property type="match status" value="1"/>
</dbReference>
<evidence type="ECO:0000256" key="7">
    <source>
        <dbReference type="ARBA" id="ARBA00023002"/>
    </source>
</evidence>
<keyword evidence="5" id="KW-0249">Electron transport</keyword>
<evidence type="ECO:0000313" key="13">
    <source>
        <dbReference type="EMBL" id="KAJ3119425.1"/>
    </source>
</evidence>
<comment type="caution">
    <text evidence="13">The sequence shown here is derived from an EMBL/GenBank/DDBJ whole genome shotgun (WGS) entry which is preliminary data.</text>
</comment>
<keyword evidence="9" id="KW-0406">Ion transport</keyword>
<evidence type="ECO:0000256" key="5">
    <source>
        <dbReference type="ARBA" id="ARBA00022982"/>
    </source>
</evidence>
<keyword evidence="3 11" id="KW-0812">Transmembrane</keyword>
<evidence type="ECO:0000256" key="1">
    <source>
        <dbReference type="ARBA" id="ARBA00004141"/>
    </source>
</evidence>
<dbReference type="GO" id="GO:0006952">
    <property type="term" value="P:defense response"/>
    <property type="evidence" value="ECO:0007669"/>
    <property type="project" value="TreeGrafter"/>
</dbReference>
<evidence type="ECO:0000256" key="10">
    <source>
        <dbReference type="ARBA" id="ARBA00023136"/>
    </source>
</evidence>
<keyword evidence="10 11" id="KW-0472">Membrane</keyword>
<keyword evidence="2" id="KW-0349">Heme</keyword>
<dbReference type="PANTHER" id="PTHR11972">
    <property type="entry name" value="NADPH OXIDASE"/>
    <property type="match status" value="1"/>
</dbReference>
<keyword evidence="7" id="KW-0560">Oxidoreductase</keyword>
<evidence type="ECO:0000313" key="14">
    <source>
        <dbReference type="Proteomes" id="UP001211907"/>
    </source>
</evidence>
<gene>
    <name evidence="13" type="ORF">HK100_000324</name>
</gene>
<comment type="subcellular location">
    <subcellularLocation>
        <location evidence="1">Membrane</location>
        <topology evidence="1">Multi-pass membrane protein</topology>
    </subcellularLocation>
</comment>
<dbReference type="InterPro" id="IPR013112">
    <property type="entry name" value="FAD-bd_8"/>
</dbReference>
<dbReference type="InterPro" id="IPR017938">
    <property type="entry name" value="Riboflavin_synthase-like_b-brl"/>
</dbReference>
<dbReference type="Proteomes" id="UP001211907">
    <property type="component" value="Unassembled WGS sequence"/>
</dbReference>
<evidence type="ECO:0000256" key="11">
    <source>
        <dbReference type="SAM" id="Phobius"/>
    </source>
</evidence>
<dbReference type="SFLD" id="SFLDS00052">
    <property type="entry name" value="Ferric_Reductase_Domain"/>
    <property type="match status" value="1"/>
</dbReference>
<protein>
    <recommendedName>
        <fullName evidence="12">FAD-binding FR-type domain-containing protein</fullName>
    </recommendedName>
</protein>
<dbReference type="GO" id="GO:0016175">
    <property type="term" value="F:superoxide-generating NAD(P)H oxidase activity"/>
    <property type="evidence" value="ECO:0007669"/>
    <property type="project" value="TreeGrafter"/>
</dbReference>
<keyword evidence="8" id="KW-0408">Iron</keyword>
<dbReference type="InterPro" id="IPR050369">
    <property type="entry name" value="RBOH/FRE"/>
</dbReference>
<dbReference type="EMBL" id="JADGJH010001062">
    <property type="protein sequence ID" value="KAJ3119425.1"/>
    <property type="molecule type" value="Genomic_DNA"/>
</dbReference>
<dbReference type="GO" id="GO:0042554">
    <property type="term" value="P:superoxide anion generation"/>
    <property type="evidence" value="ECO:0007669"/>
    <property type="project" value="TreeGrafter"/>
</dbReference>
<keyword evidence="14" id="KW-1185">Reference proteome</keyword>
<dbReference type="Pfam" id="PF08022">
    <property type="entry name" value="FAD_binding_8"/>
    <property type="match status" value="1"/>
</dbReference>
<evidence type="ECO:0000259" key="12">
    <source>
        <dbReference type="PROSITE" id="PS51384"/>
    </source>
</evidence>
<dbReference type="AlphaFoldDB" id="A0AAD5XH15"/>
<evidence type="ECO:0000256" key="3">
    <source>
        <dbReference type="ARBA" id="ARBA00022692"/>
    </source>
</evidence>
<dbReference type="GO" id="GO:0046872">
    <property type="term" value="F:metal ion binding"/>
    <property type="evidence" value="ECO:0007669"/>
    <property type="project" value="UniProtKB-KW"/>
</dbReference>
<evidence type="ECO:0000256" key="6">
    <source>
        <dbReference type="ARBA" id="ARBA00022989"/>
    </source>
</evidence>
<dbReference type="PANTHER" id="PTHR11972:SF153">
    <property type="entry name" value="SUPEROXIDE-GENERATING NADPH OXIDASE HEAVY CHAIN SUBUNIT A"/>
    <property type="match status" value="1"/>
</dbReference>
<dbReference type="CDD" id="cd06186">
    <property type="entry name" value="NOX_Duox_like_FAD_NADP"/>
    <property type="match status" value="1"/>
</dbReference>
<dbReference type="Pfam" id="PF08030">
    <property type="entry name" value="NAD_binding_6"/>
    <property type="match status" value="1"/>
</dbReference>
<sequence length="542" mass="61053">MGLFGSSSTRKNPLRSYATDAGKRITVFPNTRIRARKHIVIGVWIAAQVGYFIQSYYVLSTTPVLATFRLVLGPGLMIARAAANIINLNCALILLTVCKNILSLLRATFLGRLIPFDENIDMHILIAYGIIFWSVVHSLAHFYNFYAVELFLTADVVTAEYLNLLSGPGLTGQIISVVLFLMGTSAMEATRRKQFEIFWFLHHLFIVFFGGILMHGAFCLIKGDTGDICRGGPLFWKFWIGGAVLYIAERIGREIRARSRTYISKAVQHPSRVVEVQIMKPSCKPKAGQYISICCPEISPYQWHPFTLTSSPDEKFISVHINAVGDWTKEFATRLGCRFDEKGGKNVELESQTTSLPYLLVDGPYGTISEDVFDYEVGVLVGGGIGVTPFASILKTIWYRSKQENNLNRLKKVYFIWVCRDKEAFEWFQDLLLTIEEDIAEGFLEIRTYFTGKIPANDAKRMMLLDREASNDLVTGLRSRTFFGRPNFDLIFKEFGLVHPKTDVGVFFCGPKPLGDGLHKACNTQTNASETGTKFYFGTEHF</sequence>
<keyword evidence="4" id="KW-0479">Metal-binding</keyword>
<feature type="transmembrane region" description="Helical" evidence="11">
    <location>
        <begin position="39"/>
        <end position="57"/>
    </location>
</feature>
<accession>A0AAD5XH15</accession>
<feature type="transmembrane region" description="Helical" evidence="11">
    <location>
        <begin position="195"/>
        <end position="214"/>
    </location>
</feature>
<proteinExistence type="predicted"/>
<keyword evidence="6 11" id="KW-1133">Transmembrane helix</keyword>
<evidence type="ECO:0000256" key="2">
    <source>
        <dbReference type="ARBA" id="ARBA00022617"/>
    </source>
</evidence>
<dbReference type="SFLD" id="SFLDG01168">
    <property type="entry name" value="Ferric_reductase_subgroup_(FRE"/>
    <property type="match status" value="1"/>
</dbReference>
<organism evidence="13 14">
    <name type="scientific">Physocladia obscura</name>
    <dbReference type="NCBI Taxonomy" id="109957"/>
    <lineage>
        <taxon>Eukaryota</taxon>
        <taxon>Fungi</taxon>
        <taxon>Fungi incertae sedis</taxon>
        <taxon>Chytridiomycota</taxon>
        <taxon>Chytridiomycota incertae sedis</taxon>
        <taxon>Chytridiomycetes</taxon>
        <taxon>Chytridiales</taxon>
        <taxon>Chytriomycetaceae</taxon>
        <taxon>Physocladia</taxon>
    </lineage>
</organism>
<feature type="transmembrane region" description="Helical" evidence="11">
    <location>
        <begin position="77"/>
        <end position="102"/>
    </location>
</feature>
<feature type="domain" description="FAD-binding FR-type" evidence="12">
    <location>
        <begin position="250"/>
        <end position="371"/>
    </location>
</feature>
<dbReference type="Gene3D" id="2.40.30.10">
    <property type="entry name" value="Translation factors"/>
    <property type="match status" value="1"/>
</dbReference>
<dbReference type="InterPro" id="IPR017927">
    <property type="entry name" value="FAD-bd_FR_type"/>
</dbReference>
<dbReference type="InterPro" id="IPR013121">
    <property type="entry name" value="Fe_red_NAD-bd_6"/>
</dbReference>
<feature type="transmembrane region" description="Helical" evidence="11">
    <location>
        <begin position="163"/>
        <end position="183"/>
    </location>
</feature>
<feature type="transmembrane region" description="Helical" evidence="11">
    <location>
        <begin position="123"/>
        <end position="143"/>
    </location>
</feature>
<dbReference type="SUPFAM" id="SSF52343">
    <property type="entry name" value="Ferredoxin reductase-like, C-terminal NADP-linked domain"/>
    <property type="match status" value="1"/>
</dbReference>
<evidence type="ECO:0000256" key="4">
    <source>
        <dbReference type="ARBA" id="ARBA00022723"/>
    </source>
</evidence>
<keyword evidence="9" id="KW-0813">Transport</keyword>
<dbReference type="PROSITE" id="PS51384">
    <property type="entry name" value="FAD_FR"/>
    <property type="match status" value="1"/>
</dbReference>
<dbReference type="Gene3D" id="3.40.50.80">
    <property type="entry name" value="Nucleotide-binding domain of ferredoxin-NADP reductase (FNR) module"/>
    <property type="match status" value="1"/>
</dbReference>
<dbReference type="GO" id="GO:0006811">
    <property type="term" value="P:monoatomic ion transport"/>
    <property type="evidence" value="ECO:0007669"/>
    <property type="project" value="UniProtKB-KW"/>
</dbReference>
<evidence type="ECO:0000256" key="8">
    <source>
        <dbReference type="ARBA" id="ARBA00023004"/>
    </source>
</evidence>